<dbReference type="Pfam" id="PF13202">
    <property type="entry name" value="EF-hand_5"/>
    <property type="match status" value="3"/>
</dbReference>
<protein>
    <submittedName>
        <fullName evidence="6">EF hand domain protein</fullName>
    </submittedName>
</protein>
<evidence type="ECO:0000259" key="5">
    <source>
        <dbReference type="PROSITE" id="PS50222"/>
    </source>
</evidence>
<dbReference type="STRING" id="1333998.M2A_1678"/>
<dbReference type="Gene3D" id="1.10.238.10">
    <property type="entry name" value="EF-hand"/>
    <property type="match status" value="2"/>
</dbReference>
<evidence type="ECO:0000313" key="7">
    <source>
        <dbReference type="Proteomes" id="UP000028702"/>
    </source>
</evidence>
<reference evidence="6 7" key="1">
    <citation type="submission" date="2014-07" db="EMBL/GenBank/DDBJ databases">
        <title>Tepidicaulis marinum gen. nov., sp. nov., a novel marine bacterium denitrifying nitrate to nitrous oxide strictly under microaerobic conditions.</title>
        <authorList>
            <person name="Takeuchi M."/>
            <person name="Yamagishi T."/>
            <person name="Kamagata Y."/>
            <person name="Oshima K."/>
            <person name="Hattori M."/>
            <person name="Katayama T."/>
            <person name="Hanada S."/>
            <person name="Tamaki H."/>
            <person name="Marumo K."/>
            <person name="Maeda H."/>
            <person name="Nedachi M."/>
            <person name="Iwasaki W."/>
            <person name="Suwa Y."/>
            <person name="Sakata S."/>
        </authorList>
    </citation>
    <scope>NUCLEOTIDE SEQUENCE [LARGE SCALE GENOMIC DNA]</scope>
    <source>
        <strain evidence="6 7">MA2</strain>
    </source>
</reference>
<proteinExistence type="predicted"/>
<dbReference type="RefSeq" id="WP_052379322.1">
    <property type="nucleotide sequence ID" value="NZ_BBIO01000007.1"/>
</dbReference>
<feature type="signal peptide" evidence="4">
    <location>
        <begin position="1"/>
        <end position="24"/>
    </location>
</feature>
<feature type="domain" description="EF-hand" evidence="5">
    <location>
        <begin position="50"/>
        <end position="85"/>
    </location>
</feature>
<dbReference type="EMBL" id="BBIO01000007">
    <property type="protein sequence ID" value="GAK45179.1"/>
    <property type="molecule type" value="Genomic_DNA"/>
</dbReference>
<gene>
    <name evidence="6" type="ORF">M2A_1678</name>
</gene>
<feature type="compositionally biased region" description="Basic and acidic residues" evidence="3">
    <location>
        <begin position="127"/>
        <end position="137"/>
    </location>
</feature>
<feature type="domain" description="EF-hand" evidence="5">
    <location>
        <begin position="112"/>
        <end position="141"/>
    </location>
</feature>
<feature type="region of interest" description="Disordered" evidence="3">
    <location>
        <begin position="127"/>
        <end position="153"/>
    </location>
</feature>
<dbReference type="eggNOG" id="COG5126">
    <property type="taxonomic scope" value="Bacteria"/>
</dbReference>
<dbReference type="SUPFAM" id="SSF47473">
    <property type="entry name" value="EF-hand"/>
    <property type="match status" value="1"/>
</dbReference>
<sequence>MKSWIKITGGAVLSLGLAAGIAMADSHGKRGGKMFDKLDANSDGKITQEEVAAAKEARFAKVDADGDGFVTQEEMTAHMMARHEERMKKMFERQDGDGDGKLAVSEFGGHGEKMFEMMDADGDGAVTKEEAKAAREKMRAHHGKGPHGPGAGE</sequence>
<keyword evidence="2" id="KW-0677">Repeat</keyword>
<organism evidence="6 7">
    <name type="scientific">Tepidicaulis marinus</name>
    <dbReference type="NCBI Taxonomy" id="1333998"/>
    <lineage>
        <taxon>Bacteria</taxon>
        <taxon>Pseudomonadati</taxon>
        <taxon>Pseudomonadota</taxon>
        <taxon>Alphaproteobacteria</taxon>
        <taxon>Hyphomicrobiales</taxon>
        <taxon>Parvibaculaceae</taxon>
        <taxon>Tepidicaulis</taxon>
    </lineage>
</organism>
<comment type="caution">
    <text evidence="6">The sequence shown here is derived from an EMBL/GenBank/DDBJ whole genome shotgun (WGS) entry which is preliminary data.</text>
</comment>
<keyword evidence="4" id="KW-0732">Signal</keyword>
<dbReference type="PANTHER" id="PTHR10827">
    <property type="entry name" value="RETICULOCALBIN"/>
    <property type="match status" value="1"/>
</dbReference>
<evidence type="ECO:0000256" key="4">
    <source>
        <dbReference type="SAM" id="SignalP"/>
    </source>
</evidence>
<evidence type="ECO:0000256" key="3">
    <source>
        <dbReference type="SAM" id="MobiDB-lite"/>
    </source>
</evidence>
<feature type="chain" id="PRO_5001754905" evidence="4">
    <location>
        <begin position="25"/>
        <end position="153"/>
    </location>
</feature>
<accession>A0A081BAW1</accession>
<dbReference type="PROSITE" id="PS00018">
    <property type="entry name" value="EF_HAND_1"/>
    <property type="match status" value="1"/>
</dbReference>
<dbReference type="PROSITE" id="PS50222">
    <property type="entry name" value="EF_HAND_2"/>
    <property type="match status" value="2"/>
</dbReference>
<dbReference type="PANTHER" id="PTHR10827:SF98">
    <property type="entry name" value="45 KDA CALCIUM-BINDING PROTEIN"/>
    <property type="match status" value="1"/>
</dbReference>
<name>A0A081BAW1_9HYPH</name>
<keyword evidence="7" id="KW-1185">Reference proteome</keyword>
<dbReference type="SMART" id="SM00054">
    <property type="entry name" value="EFh"/>
    <property type="match status" value="4"/>
</dbReference>
<dbReference type="Proteomes" id="UP000028702">
    <property type="component" value="Unassembled WGS sequence"/>
</dbReference>
<evidence type="ECO:0000256" key="2">
    <source>
        <dbReference type="ARBA" id="ARBA00022737"/>
    </source>
</evidence>
<dbReference type="AlphaFoldDB" id="A0A081BAW1"/>
<dbReference type="InterPro" id="IPR018247">
    <property type="entry name" value="EF_Hand_1_Ca_BS"/>
</dbReference>
<dbReference type="InterPro" id="IPR011992">
    <property type="entry name" value="EF-hand-dom_pair"/>
</dbReference>
<keyword evidence="1" id="KW-0479">Metal-binding</keyword>
<dbReference type="GO" id="GO:0005509">
    <property type="term" value="F:calcium ion binding"/>
    <property type="evidence" value="ECO:0007669"/>
    <property type="project" value="InterPro"/>
</dbReference>
<dbReference type="InterPro" id="IPR002048">
    <property type="entry name" value="EF_hand_dom"/>
</dbReference>
<evidence type="ECO:0000313" key="6">
    <source>
        <dbReference type="EMBL" id="GAK45179.1"/>
    </source>
</evidence>
<evidence type="ECO:0000256" key="1">
    <source>
        <dbReference type="ARBA" id="ARBA00022723"/>
    </source>
</evidence>